<dbReference type="AlphaFoldDB" id="A0A0B7ANJ7"/>
<feature type="non-terminal residue" evidence="2">
    <location>
        <position position="1"/>
    </location>
</feature>
<accession>A0A0B7ANJ7</accession>
<reference evidence="2" key="1">
    <citation type="submission" date="2014-12" db="EMBL/GenBank/DDBJ databases">
        <title>Insight into the proteome of Arion vulgaris.</title>
        <authorList>
            <person name="Aradska J."/>
            <person name="Bulat T."/>
            <person name="Smidak R."/>
            <person name="Sarate P."/>
            <person name="Gangsoo J."/>
            <person name="Sialana F."/>
            <person name="Bilban M."/>
            <person name="Lubec G."/>
        </authorList>
    </citation>
    <scope>NUCLEOTIDE SEQUENCE</scope>
    <source>
        <tissue evidence="2">Skin</tissue>
    </source>
</reference>
<protein>
    <submittedName>
        <fullName evidence="2">Uncharacterized protein</fullName>
    </submittedName>
</protein>
<sequence length="221" mass="23314">SLSSSEHTPERCLSDTSPMSTLTVSSGSELGTPVVGSRTHPSSLHNVGSRDFSADSMASLMSTSSASPQTTTQRPHSITTSMPGAIEELPMFGSKRRSSLRRSARATYSEDKIRFTPIKPPQLHLKPLVFEVPHPEGKPVFVGRAWLFSELEAVLCGEGGGASKPNGVIIIGGLGSGKTAIVEQLIDHSSFGDANFGHVSAKPQVQSQQSIGASTNTKLTD</sequence>
<feature type="non-terminal residue" evidence="2">
    <location>
        <position position="221"/>
    </location>
</feature>
<organism evidence="2">
    <name type="scientific">Arion vulgaris</name>
    <dbReference type="NCBI Taxonomy" id="1028688"/>
    <lineage>
        <taxon>Eukaryota</taxon>
        <taxon>Metazoa</taxon>
        <taxon>Spiralia</taxon>
        <taxon>Lophotrochozoa</taxon>
        <taxon>Mollusca</taxon>
        <taxon>Gastropoda</taxon>
        <taxon>Heterobranchia</taxon>
        <taxon>Euthyneura</taxon>
        <taxon>Panpulmonata</taxon>
        <taxon>Eupulmonata</taxon>
        <taxon>Stylommatophora</taxon>
        <taxon>Helicina</taxon>
        <taxon>Arionoidea</taxon>
        <taxon>Arionidae</taxon>
        <taxon>Arion</taxon>
    </lineage>
</organism>
<evidence type="ECO:0000256" key="1">
    <source>
        <dbReference type="SAM" id="MobiDB-lite"/>
    </source>
</evidence>
<feature type="region of interest" description="Disordered" evidence="1">
    <location>
        <begin position="202"/>
        <end position="221"/>
    </location>
</feature>
<name>A0A0B7ANJ7_9EUPU</name>
<gene>
    <name evidence="2" type="primary">ORF132525</name>
</gene>
<dbReference type="InterPro" id="IPR027417">
    <property type="entry name" value="P-loop_NTPase"/>
</dbReference>
<feature type="compositionally biased region" description="Polar residues" evidence="1">
    <location>
        <begin position="14"/>
        <end position="29"/>
    </location>
</feature>
<evidence type="ECO:0000313" key="2">
    <source>
        <dbReference type="EMBL" id="CEK82614.1"/>
    </source>
</evidence>
<feature type="compositionally biased region" description="Polar residues" evidence="1">
    <location>
        <begin position="203"/>
        <end position="221"/>
    </location>
</feature>
<dbReference type="SUPFAM" id="SSF52540">
    <property type="entry name" value="P-loop containing nucleoside triphosphate hydrolases"/>
    <property type="match status" value="1"/>
</dbReference>
<dbReference type="EMBL" id="HACG01035749">
    <property type="protein sequence ID" value="CEK82614.1"/>
    <property type="molecule type" value="Transcribed_RNA"/>
</dbReference>
<feature type="compositionally biased region" description="Low complexity" evidence="1">
    <location>
        <begin position="54"/>
        <end position="73"/>
    </location>
</feature>
<proteinExistence type="predicted"/>
<feature type="region of interest" description="Disordered" evidence="1">
    <location>
        <begin position="1"/>
        <end position="85"/>
    </location>
</feature>